<feature type="region of interest" description="Disordered" evidence="1">
    <location>
        <begin position="649"/>
        <end position="680"/>
    </location>
</feature>
<dbReference type="Proteomes" id="UP001566132">
    <property type="component" value="Unassembled WGS sequence"/>
</dbReference>
<feature type="region of interest" description="Disordered" evidence="1">
    <location>
        <begin position="838"/>
        <end position="924"/>
    </location>
</feature>
<feature type="compositionally biased region" description="Basic residues" evidence="1">
    <location>
        <begin position="1293"/>
        <end position="1308"/>
    </location>
</feature>
<name>A0ABD1ELK8_HYPHA</name>
<dbReference type="PANTHER" id="PTHR12505">
    <property type="entry name" value="PHD FINGER TRANSCRIPTION FACTOR"/>
    <property type="match status" value="1"/>
</dbReference>
<dbReference type="Pfam" id="PF01426">
    <property type="entry name" value="BAH"/>
    <property type="match status" value="1"/>
</dbReference>
<dbReference type="InterPro" id="IPR056841">
    <property type="entry name" value="TNRC18_BAHCC1-like_SH3"/>
</dbReference>
<dbReference type="Pfam" id="PF24912">
    <property type="entry name" value="SH3_TNRC18"/>
    <property type="match status" value="1"/>
</dbReference>
<dbReference type="PROSITE" id="PS51038">
    <property type="entry name" value="BAH"/>
    <property type="match status" value="1"/>
</dbReference>
<feature type="compositionally biased region" description="Gly residues" evidence="1">
    <location>
        <begin position="1"/>
        <end position="12"/>
    </location>
</feature>
<feature type="compositionally biased region" description="Low complexity" evidence="1">
    <location>
        <begin position="655"/>
        <end position="673"/>
    </location>
</feature>
<sequence length="1580" mass="176132">MLGSPAGPGGPSQRGLWPLAPAPPNSTTGFPTDGLGKYGVYSLFSGGPAFGSALYSHASTIGRFASGHIQQTGTNTFHAAHKVADSLFSATGYAFGAPTTPPGSPYSPVPLAQVELYAKGFSNNIIIQDFPTSPKKIQITEKRCDEKCCMGQKAQRTCHGLTSPVKKIHEVTTTGCSRTNPIEWTGVNVKKEPGTLCQLTEITARASPVVKVEVTSPTQKSIGDHIVNGSSPLNVNGAQIPVGIAVARQRVQHEVVASPSLPPAGLLTTVNVGGGAQIKEIDNAGSVASMAAGTSGAVAGGGTMLQCGDDRTSGLAAWQLGGNHNQTMTTPTLWQYPAPIPVESMVPLPVPTMPPVGFQLIRDPTSGGIFLLPTTTGIEPLQQTVVWPSYPQPSPVLLPSLSSMPPPPLQLLSSASSDYLSSSTTLHQHTQTHSTRLVAVTTDAKRKIPLPLPATTLIKIETDGTLDQTKTLQAVSTIANSTGTVFTDQSVPPLVTTHVIYQHPTTNLIVSQTPVLSADNTSCRSQATSPVTAGLTPPPETMQIHEEEHVTVVSTVQDASNQTDIPICSEDDNTAHTISDVIGVEKIKEIVKNDVQESNIIHQPQIDSEHKVLEQSEPKIEEVEDNCEDQQPDISGLELLSNSIEEFERAKQPIEETSLSETSLENSSVISSEESIENKETNHQVAMNVDDTLGGLDLLCALAEQRIMEENIEKPEKKSRRDKHKDKEHKKRKKKHSSDEPRKKKLKSDKHRSEDRHKDREHRKKEKKHSFDYEKEKSSNECSCQYKHYKTPESEQEVKRFLESKARQGYCCQGDWPCMNAMELDMRTKLAELQKEYREKQKELSKLKPKKHEGSKKKFRKKSNHSESSIPPLPNHVSQNESLVVQNSQSTESLKRRHSQSDSSPEKHFSSSKKRKVGRPKRLMSTGEVVATETIVAKKLKNNFVGCLLAAKEKLKQQSNNDSHESTPPRYVEEPYTHKLKRIKNNNNILMSEIKSSKIRPKLKAEATVKTEVEDDEINDWQEELYEDHSVPFTEAIKEDNNFLYEEEKENTVSTTEIVEKESPPVPSNPCTLTDAHLETDKLRVLTAMGGLFYAGQLNAIEPPDVYSITLDGERGNRPHIMSREEILRDAIVEVAPKSTEELPVGTRLCAYWSQQYRCLYPGSAAEPGTPDPQLDEKFVSVEFDDGDSGRIALQDIRLLPPNYPIIEYDPNPLLSLSKRRRRISTSVSTDEKQQSEVFMKVTFPEPLSTITEQAATEFERYKEKKRLKKKKKEKSEDKKKKKKHKCTDEYCKHKKHHKKHKRHRKHHDKSDRSRTDSPKGEFICQIISGNDDFVIEKLEAEEKENLNLESNKKILEDEFSHQSSVDDFPNYEAPANPDDEVTMDDILEDKKAKKLRDRQESCESRSKMSAFLPARQLWHWSGKGYKRPRAKGKSKKCFYKSIERGKESITVGDAAVFLSTGKPDRPYIGTIQNMWELCGKMIVRVKWFYHPEETIGCPKNLQYPGALFESPHCDENDVQTISHKCEVLPLKEYTARLGDDPARYATIYENNDIYYLAGSYIPGSETLKMEPGIPFTGPE</sequence>
<dbReference type="InterPro" id="IPR043151">
    <property type="entry name" value="BAH_sf"/>
</dbReference>
<gene>
    <name evidence="3" type="ORF">ABEB36_008371</name>
</gene>
<feature type="compositionally biased region" description="Basic residues" evidence="1">
    <location>
        <begin position="759"/>
        <end position="768"/>
    </location>
</feature>
<dbReference type="SMART" id="SM00439">
    <property type="entry name" value="BAH"/>
    <property type="match status" value="1"/>
</dbReference>
<feature type="compositionally biased region" description="Basic residues" evidence="1">
    <location>
        <begin position="847"/>
        <end position="863"/>
    </location>
</feature>
<evidence type="ECO:0000313" key="3">
    <source>
        <dbReference type="EMBL" id="KAL1497393.1"/>
    </source>
</evidence>
<feature type="region of interest" description="Disordered" evidence="1">
    <location>
        <begin position="1263"/>
        <end position="1321"/>
    </location>
</feature>
<evidence type="ECO:0000256" key="1">
    <source>
        <dbReference type="SAM" id="MobiDB-lite"/>
    </source>
</evidence>
<evidence type="ECO:0000313" key="4">
    <source>
        <dbReference type="Proteomes" id="UP001566132"/>
    </source>
</evidence>
<dbReference type="InterPro" id="IPR048924">
    <property type="entry name" value="BAHCC1-like_Tudor"/>
</dbReference>
<protein>
    <recommendedName>
        <fullName evidence="2">BAH domain-containing protein</fullName>
    </recommendedName>
</protein>
<feature type="region of interest" description="Disordered" evidence="1">
    <location>
        <begin position="1"/>
        <end position="25"/>
    </location>
</feature>
<feature type="compositionally biased region" description="Basic residues" evidence="1">
    <location>
        <begin position="1264"/>
        <end position="1273"/>
    </location>
</feature>
<feature type="compositionally biased region" description="Polar residues" evidence="1">
    <location>
        <begin position="520"/>
        <end position="531"/>
    </location>
</feature>
<feature type="compositionally biased region" description="Basic residues" evidence="1">
    <location>
        <begin position="717"/>
        <end position="736"/>
    </location>
</feature>
<dbReference type="PANTHER" id="PTHR12505:SF24">
    <property type="entry name" value="PROTEIN WINGED EYE"/>
    <property type="match status" value="1"/>
</dbReference>
<dbReference type="InterPro" id="IPR001025">
    <property type="entry name" value="BAH_dom"/>
</dbReference>
<feature type="domain" description="BAH" evidence="2">
    <location>
        <begin position="1448"/>
        <end position="1572"/>
    </location>
</feature>
<dbReference type="EMBL" id="JBDJPC010000006">
    <property type="protein sequence ID" value="KAL1497393.1"/>
    <property type="molecule type" value="Genomic_DNA"/>
</dbReference>
<accession>A0ABD1ELK8</accession>
<dbReference type="Pfam" id="PF21744">
    <property type="entry name" value="BAHCC1-like_Tudor"/>
    <property type="match status" value="1"/>
</dbReference>
<feature type="region of interest" description="Disordered" evidence="1">
    <location>
        <begin position="711"/>
        <end position="796"/>
    </location>
</feature>
<feature type="region of interest" description="Disordered" evidence="1">
    <location>
        <begin position="520"/>
        <end position="539"/>
    </location>
</feature>
<reference evidence="3 4" key="1">
    <citation type="submission" date="2024-05" db="EMBL/GenBank/DDBJ databases">
        <title>Genetic variation in Jamaican populations of the coffee berry borer (Hypothenemus hampei).</title>
        <authorList>
            <person name="Errbii M."/>
            <person name="Myrie A."/>
        </authorList>
    </citation>
    <scope>NUCLEOTIDE SEQUENCE [LARGE SCALE GENOMIC DNA]</scope>
    <source>
        <strain evidence="3">JA-Hopewell-2020-01-JO</strain>
        <tissue evidence="3">Whole body</tissue>
    </source>
</reference>
<feature type="compositionally biased region" description="Polar residues" evidence="1">
    <location>
        <begin position="876"/>
        <end position="892"/>
    </location>
</feature>
<feature type="compositionally biased region" description="Basic and acidic residues" evidence="1">
    <location>
        <begin position="1309"/>
        <end position="1320"/>
    </location>
</feature>
<feature type="compositionally biased region" description="Basic residues" evidence="1">
    <location>
        <begin position="910"/>
        <end position="922"/>
    </location>
</feature>
<dbReference type="Gene3D" id="2.30.30.490">
    <property type="match status" value="1"/>
</dbReference>
<evidence type="ECO:0000259" key="2">
    <source>
        <dbReference type="PROSITE" id="PS51038"/>
    </source>
</evidence>
<dbReference type="InterPro" id="IPR052429">
    <property type="entry name" value="BAH_domain_protein"/>
</dbReference>
<feature type="compositionally biased region" description="Basic and acidic residues" evidence="1">
    <location>
        <begin position="769"/>
        <end position="779"/>
    </location>
</feature>
<comment type="caution">
    <text evidence="3">The sequence shown here is derived from an EMBL/GenBank/DDBJ whole genome shotgun (WGS) entry which is preliminary data.</text>
</comment>
<organism evidence="3 4">
    <name type="scientific">Hypothenemus hampei</name>
    <name type="common">Coffee berry borer</name>
    <dbReference type="NCBI Taxonomy" id="57062"/>
    <lineage>
        <taxon>Eukaryota</taxon>
        <taxon>Metazoa</taxon>
        <taxon>Ecdysozoa</taxon>
        <taxon>Arthropoda</taxon>
        <taxon>Hexapoda</taxon>
        <taxon>Insecta</taxon>
        <taxon>Pterygota</taxon>
        <taxon>Neoptera</taxon>
        <taxon>Endopterygota</taxon>
        <taxon>Coleoptera</taxon>
        <taxon>Polyphaga</taxon>
        <taxon>Cucujiformia</taxon>
        <taxon>Curculionidae</taxon>
        <taxon>Scolytinae</taxon>
        <taxon>Hypothenemus</taxon>
    </lineage>
</organism>
<keyword evidence="4" id="KW-1185">Reference proteome</keyword>
<proteinExistence type="predicted"/>